<keyword evidence="9" id="KW-1185">Reference proteome</keyword>
<dbReference type="Pfam" id="PF02195">
    <property type="entry name" value="ParB_N"/>
    <property type="match status" value="1"/>
</dbReference>
<evidence type="ECO:0000256" key="4">
    <source>
        <dbReference type="ARBA" id="ARBA00022829"/>
    </source>
</evidence>
<dbReference type="FunFam" id="1.10.10.2830:FF:000001">
    <property type="entry name" value="Chromosome partitioning protein ParB"/>
    <property type="match status" value="1"/>
</dbReference>
<dbReference type="NCBIfam" id="TIGR00180">
    <property type="entry name" value="parB_part"/>
    <property type="match status" value="1"/>
</dbReference>
<comment type="similarity">
    <text evidence="2">Belongs to the ParB family.</text>
</comment>
<dbReference type="GO" id="GO:0007059">
    <property type="term" value="P:chromosome segregation"/>
    <property type="evidence" value="ECO:0007669"/>
    <property type="project" value="UniProtKB-KW"/>
</dbReference>
<dbReference type="GO" id="GO:0009295">
    <property type="term" value="C:nucleoid"/>
    <property type="evidence" value="ECO:0007669"/>
    <property type="project" value="UniProtKB-SubCell"/>
</dbReference>
<dbReference type="GO" id="GO:0005694">
    <property type="term" value="C:chromosome"/>
    <property type="evidence" value="ECO:0007669"/>
    <property type="project" value="TreeGrafter"/>
</dbReference>
<dbReference type="FunFam" id="3.90.1530.30:FF:000001">
    <property type="entry name" value="Chromosome partitioning protein ParB"/>
    <property type="match status" value="1"/>
</dbReference>
<gene>
    <name evidence="8" type="ORF">EK386_15290</name>
</gene>
<dbReference type="RefSeq" id="WP_126660054.1">
    <property type="nucleotide sequence ID" value="NZ_RYYR01000025.1"/>
</dbReference>
<keyword evidence="3" id="KW-0963">Cytoplasm</keyword>
<keyword evidence="4" id="KW-0159">Chromosome partition</keyword>
<dbReference type="InterPro" id="IPR036086">
    <property type="entry name" value="ParB/Sulfiredoxin_sf"/>
</dbReference>
<sequence>MARGLGKGIGALFPTETLDHLETVHTEDAIEKISLQKLVVNPFQPRKTFDDETIAELAQSINEHGIIQPIVVRKKGKKYEIVVGERRFRAAKLANLEEIPAIVREMTEEQMMELAILENLQREDLTPIEEAEAYHSLIEKLNFTQEELAKRLGKSRPHITNHMRLLQLPQEIRELVNNGTLSMGHGRTLLGLKNKRRIPEVANKVINQGLNVRQLEALIKQLNEEVSRETEKIVKKDVFVQATETQLREYFGTNVQIRKSKNKGKIEIEFYSEDDLERILEILQLEQEL</sequence>
<dbReference type="InterPro" id="IPR041468">
    <property type="entry name" value="HTH_ParB/Spo0J"/>
</dbReference>
<evidence type="ECO:0000259" key="7">
    <source>
        <dbReference type="SMART" id="SM00470"/>
    </source>
</evidence>
<comment type="caution">
    <text evidence="8">The sequence shown here is derived from an EMBL/GenBank/DDBJ whole genome shotgun (WGS) entry which is preliminary data.</text>
</comment>
<dbReference type="EMBL" id="RYYR01000025">
    <property type="protein sequence ID" value="RUL49459.1"/>
    <property type="molecule type" value="Genomic_DNA"/>
</dbReference>
<dbReference type="Gene3D" id="3.90.1530.30">
    <property type="match status" value="1"/>
</dbReference>
<comment type="subcellular location">
    <subcellularLocation>
        <location evidence="1">Cytoplasm</location>
        <location evidence="1">Nucleoid</location>
    </subcellularLocation>
</comment>
<dbReference type="PANTHER" id="PTHR33375:SF1">
    <property type="entry name" value="CHROMOSOME-PARTITIONING PROTEIN PARB-RELATED"/>
    <property type="match status" value="1"/>
</dbReference>
<organism evidence="8 9">
    <name type="scientific">Lysinibacillus antri</name>
    <dbReference type="NCBI Taxonomy" id="2498145"/>
    <lineage>
        <taxon>Bacteria</taxon>
        <taxon>Bacillati</taxon>
        <taxon>Bacillota</taxon>
        <taxon>Bacilli</taxon>
        <taxon>Bacillales</taxon>
        <taxon>Bacillaceae</taxon>
        <taxon>Lysinibacillus</taxon>
    </lineage>
</organism>
<dbReference type="Proteomes" id="UP000287910">
    <property type="component" value="Unassembled WGS sequence"/>
</dbReference>
<feature type="coiled-coil region" evidence="6">
    <location>
        <begin position="205"/>
        <end position="232"/>
    </location>
</feature>
<evidence type="ECO:0000256" key="3">
    <source>
        <dbReference type="ARBA" id="ARBA00022490"/>
    </source>
</evidence>
<proteinExistence type="inferred from homology"/>
<evidence type="ECO:0000313" key="8">
    <source>
        <dbReference type="EMBL" id="RUL49459.1"/>
    </source>
</evidence>
<dbReference type="PANTHER" id="PTHR33375">
    <property type="entry name" value="CHROMOSOME-PARTITIONING PROTEIN PARB-RELATED"/>
    <property type="match status" value="1"/>
</dbReference>
<dbReference type="InterPro" id="IPR004437">
    <property type="entry name" value="ParB/RepB/Spo0J"/>
</dbReference>
<evidence type="ECO:0000256" key="5">
    <source>
        <dbReference type="ARBA" id="ARBA00023125"/>
    </source>
</evidence>
<dbReference type="InterPro" id="IPR003115">
    <property type="entry name" value="ParB_N"/>
</dbReference>
<evidence type="ECO:0000256" key="6">
    <source>
        <dbReference type="SAM" id="Coils"/>
    </source>
</evidence>
<dbReference type="GO" id="GO:0045881">
    <property type="term" value="P:positive regulation of sporulation resulting in formation of a cellular spore"/>
    <property type="evidence" value="ECO:0007669"/>
    <property type="project" value="TreeGrafter"/>
</dbReference>
<keyword evidence="5" id="KW-0238">DNA-binding</keyword>
<reference evidence="8 9" key="1">
    <citation type="submission" date="2018-12" db="EMBL/GenBank/DDBJ databases">
        <title>Lysinibacillus antri sp. nov., isolated from a cave soil.</title>
        <authorList>
            <person name="Narsing Rao M.P."/>
            <person name="Zhang H."/>
            <person name="Dong Z.-Y."/>
            <person name="Niu X.-K."/>
            <person name="Zhang K."/>
            <person name="Fang B.-Z."/>
            <person name="Kang Y.-Q."/>
            <person name="Xiao M."/>
            <person name="Li W.-J."/>
        </authorList>
    </citation>
    <scope>NUCLEOTIDE SEQUENCE [LARGE SCALE GENOMIC DNA]</scope>
    <source>
        <strain evidence="8 9">SYSU K30002</strain>
    </source>
</reference>
<dbReference type="AlphaFoldDB" id="A0A432L8T9"/>
<keyword evidence="6" id="KW-0175">Coiled coil</keyword>
<dbReference type="InterPro" id="IPR050336">
    <property type="entry name" value="Chromosome_partition/occlusion"/>
</dbReference>
<dbReference type="SUPFAM" id="SSF109709">
    <property type="entry name" value="KorB DNA-binding domain-like"/>
    <property type="match status" value="1"/>
</dbReference>
<dbReference type="SMART" id="SM00470">
    <property type="entry name" value="ParB"/>
    <property type="match status" value="1"/>
</dbReference>
<dbReference type="Pfam" id="PF17762">
    <property type="entry name" value="HTH_ParB"/>
    <property type="match status" value="1"/>
</dbReference>
<dbReference type="GO" id="GO:0003677">
    <property type="term" value="F:DNA binding"/>
    <property type="evidence" value="ECO:0007669"/>
    <property type="project" value="UniProtKB-KW"/>
</dbReference>
<protein>
    <submittedName>
        <fullName evidence="8">ParB/RepB/Spo0J family partition protein</fullName>
    </submittedName>
</protein>
<name>A0A432L8T9_9BACI</name>
<dbReference type="SUPFAM" id="SSF110849">
    <property type="entry name" value="ParB/Sulfiredoxin"/>
    <property type="match status" value="1"/>
</dbReference>
<dbReference type="Gene3D" id="1.10.10.2830">
    <property type="match status" value="1"/>
</dbReference>
<evidence type="ECO:0000313" key="9">
    <source>
        <dbReference type="Proteomes" id="UP000287910"/>
    </source>
</evidence>
<dbReference type="CDD" id="cd16393">
    <property type="entry name" value="SPO0J_N"/>
    <property type="match status" value="1"/>
</dbReference>
<evidence type="ECO:0000256" key="1">
    <source>
        <dbReference type="ARBA" id="ARBA00004453"/>
    </source>
</evidence>
<dbReference type="Pfam" id="PF23552">
    <property type="entry name" value="ParB_C"/>
    <property type="match status" value="1"/>
</dbReference>
<accession>A0A432L8T9</accession>
<evidence type="ECO:0000256" key="2">
    <source>
        <dbReference type="ARBA" id="ARBA00006295"/>
    </source>
</evidence>
<feature type="domain" description="ParB-like N-terminal" evidence="7">
    <location>
        <begin position="31"/>
        <end position="120"/>
    </location>
</feature>
<dbReference type="InterPro" id="IPR057240">
    <property type="entry name" value="ParB_dimer_C"/>
</dbReference>